<accession>A0AAD9ULQ8</accession>
<dbReference type="Proteomes" id="UP001209878">
    <property type="component" value="Unassembled WGS sequence"/>
</dbReference>
<protein>
    <recommendedName>
        <fullName evidence="13">Endothelin-converting enzyme 1</fullName>
    </recommendedName>
</protein>
<keyword evidence="3" id="KW-0645">Protease</keyword>
<dbReference type="InterPro" id="IPR008753">
    <property type="entry name" value="Peptidase_M13_N"/>
</dbReference>
<keyword evidence="6" id="KW-0862">Zinc</keyword>
<dbReference type="PANTHER" id="PTHR11733:SF167">
    <property type="entry name" value="FI17812P1-RELATED"/>
    <property type="match status" value="1"/>
</dbReference>
<evidence type="ECO:0000256" key="8">
    <source>
        <dbReference type="SAM" id="Phobius"/>
    </source>
</evidence>
<dbReference type="AlphaFoldDB" id="A0AAD9ULQ8"/>
<comment type="cofactor">
    <cofactor evidence="1">
        <name>Zn(2+)</name>
        <dbReference type="ChEBI" id="CHEBI:29105"/>
    </cofactor>
</comment>
<dbReference type="EMBL" id="JAODUO010000002">
    <property type="protein sequence ID" value="KAK2194153.1"/>
    <property type="molecule type" value="Genomic_DNA"/>
</dbReference>
<proteinExistence type="inferred from homology"/>
<evidence type="ECO:0000313" key="11">
    <source>
        <dbReference type="EMBL" id="KAK2194153.1"/>
    </source>
</evidence>
<dbReference type="GO" id="GO:0004222">
    <property type="term" value="F:metalloendopeptidase activity"/>
    <property type="evidence" value="ECO:0007669"/>
    <property type="project" value="InterPro"/>
</dbReference>
<dbReference type="InterPro" id="IPR018497">
    <property type="entry name" value="Peptidase_M13_C"/>
</dbReference>
<dbReference type="Gene3D" id="3.40.390.10">
    <property type="entry name" value="Collagenase (Catalytic Domain)"/>
    <property type="match status" value="1"/>
</dbReference>
<dbReference type="SUPFAM" id="SSF55486">
    <property type="entry name" value="Metalloproteases ('zincins'), catalytic domain"/>
    <property type="match status" value="1"/>
</dbReference>
<evidence type="ECO:0000256" key="2">
    <source>
        <dbReference type="ARBA" id="ARBA00007357"/>
    </source>
</evidence>
<evidence type="ECO:0000256" key="3">
    <source>
        <dbReference type="ARBA" id="ARBA00022670"/>
    </source>
</evidence>
<comment type="caution">
    <text evidence="11">The sequence shown here is derived from an EMBL/GenBank/DDBJ whole genome shotgun (WGS) entry which is preliminary data.</text>
</comment>
<dbReference type="InterPro" id="IPR042089">
    <property type="entry name" value="Peptidase_M13_dom_2"/>
</dbReference>
<reference evidence="11" key="1">
    <citation type="journal article" date="2023" name="Mol. Biol. Evol.">
        <title>Third-Generation Sequencing Reveals the Adaptive Role of the Epigenome in Three Deep-Sea Polychaetes.</title>
        <authorList>
            <person name="Perez M."/>
            <person name="Aroh O."/>
            <person name="Sun Y."/>
            <person name="Lan Y."/>
            <person name="Juniper S.K."/>
            <person name="Young C.R."/>
            <person name="Angers B."/>
            <person name="Qian P.Y."/>
        </authorList>
    </citation>
    <scope>NUCLEOTIDE SEQUENCE</scope>
    <source>
        <strain evidence="11">R07B-5</strain>
    </source>
</reference>
<keyword evidence="7" id="KW-0482">Metalloprotease</keyword>
<feature type="domain" description="Peptidase M13 N-terminal" evidence="10">
    <location>
        <begin position="106"/>
        <end position="492"/>
    </location>
</feature>
<dbReference type="PANTHER" id="PTHR11733">
    <property type="entry name" value="ZINC METALLOPROTEASE FAMILY M13 NEPRILYSIN-RELATED"/>
    <property type="match status" value="1"/>
</dbReference>
<sequence length="756" mass="84789">MKLSRTSGEVKDNPAAKLRVRMAADSYQSIADQECRAATEPVEKRKGNMTMTTVALAACVILLITTTSLLVLQWIRLQGVLKVCQTPDCISLSATMLAKMNTTVSPCTDFYHYACGRAIHDPLMPPDEKKWGTFAHMHLRNVALVKQLLDKSSNTLNGVESTALKNAKSYFVACMNITAKETQSTKPLLELIKSVGSWSVTNDSVSGTFISSKWSLATALAQAGRYGVSPLFGMGIIIDRKDTTKHRIGVDQDGLTLHYKSYTDKNHRPFIELFTTFGKLLGGGDNAAEVAEQVWQFESTLAKVFVKSEDRTDPRQKYHLMSLAEFQTTIPDINIFDYLKQTFGRIIPLTEKVLVEAPSYLKKMNNIVKATPDVTLANYITWRLVRGFDYVLSEPFDLAKFKFDSAIYGVRGTTPKWRSCIDRLSGNMLFAVGALFVEEHFSSEDRKKTEDILRHIRDTFSANLPNVAWMDESTKASAEEKAKSISQMIGYPDLAADAAKLDKHYEKLSFLDNDAFENEVRSSLHYRQYNLEKLGKTPDPHEWHMGPATVNAYYSPPTNAMVFPAGILQQPFYDPTFPMAVNFGAIGSIMGHELTHAFDNTGRLFDKAGNMKSWWTDQSSNAFKKHTQCMVNQYNEFTVGKKHINGKVTLGENIADNGGLKTSYHAYMSWLQKHDDAGALLPALNMTNQQLFFLSFAQVWCTYYTPEYALLSLDTDPHSYTKYRVIGTLSNTPQFAKAFACPANSKMNPSHRCAVW</sequence>
<dbReference type="InterPro" id="IPR000718">
    <property type="entry name" value="Peptidase_M13"/>
</dbReference>
<evidence type="ECO:0000256" key="7">
    <source>
        <dbReference type="ARBA" id="ARBA00023049"/>
    </source>
</evidence>
<dbReference type="Pfam" id="PF05649">
    <property type="entry name" value="Peptidase_M13_N"/>
    <property type="match status" value="1"/>
</dbReference>
<comment type="similarity">
    <text evidence="2">Belongs to the peptidase M13 family.</text>
</comment>
<dbReference type="Pfam" id="PF01431">
    <property type="entry name" value="Peptidase_M13"/>
    <property type="match status" value="1"/>
</dbReference>
<keyword evidence="8" id="KW-0472">Membrane</keyword>
<keyword evidence="4" id="KW-0479">Metal-binding</keyword>
<evidence type="ECO:0000259" key="10">
    <source>
        <dbReference type="Pfam" id="PF05649"/>
    </source>
</evidence>
<keyword evidence="12" id="KW-1185">Reference proteome</keyword>
<feature type="transmembrane region" description="Helical" evidence="8">
    <location>
        <begin position="54"/>
        <end position="75"/>
    </location>
</feature>
<evidence type="ECO:0000313" key="12">
    <source>
        <dbReference type="Proteomes" id="UP001209878"/>
    </source>
</evidence>
<keyword evidence="5" id="KW-0378">Hydrolase</keyword>
<evidence type="ECO:0000256" key="5">
    <source>
        <dbReference type="ARBA" id="ARBA00022801"/>
    </source>
</evidence>
<dbReference type="GO" id="GO:0046872">
    <property type="term" value="F:metal ion binding"/>
    <property type="evidence" value="ECO:0007669"/>
    <property type="project" value="UniProtKB-KW"/>
</dbReference>
<evidence type="ECO:0000259" key="9">
    <source>
        <dbReference type="Pfam" id="PF01431"/>
    </source>
</evidence>
<evidence type="ECO:0000256" key="1">
    <source>
        <dbReference type="ARBA" id="ARBA00001947"/>
    </source>
</evidence>
<evidence type="ECO:0000256" key="4">
    <source>
        <dbReference type="ARBA" id="ARBA00022723"/>
    </source>
</evidence>
<name>A0AAD9ULQ8_RIDPI</name>
<keyword evidence="8" id="KW-1133">Transmembrane helix</keyword>
<dbReference type="PROSITE" id="PS51885">
    <property type="entry name" value="NEPRILYSIN"/>
    <property type="match status" value="1"/>
</dbReference>
<dbReference type="PRINTS" id="PR00786">
    <property type="entry name" value="NEPRILYSIN"/>
</dbReference>
<feature type="domain" description="Peptidase M13 C-terminal" evidence="9">
    <location>
        <begin position="551"/>
        <end position="755"/>
    </location>
</feature>
<dbReference type="InterPro" id="IPR024079">
    <property type="entry name" value="MetalloPept_cat_dom_sf"/>
</dbReference>
<dbReference type="GO" id="GO:0005886">
    <property type="term" value="C:plasma membrane"/>
    <property type="evidence" value="ECO:0007669"/>
    <property type="project" value="TreeGrafter"/>
</dbReference>
<organism evidence="11 12">
    <name type="scientific">Ridgeia piscesae</name>
    <name type="common">Tubeworm</name>
    <dbReference type="NCBI Taxonomy" id="27915"/>
    <lineage>
        <taxon>Eukaryota</taxon>
        <taxon>Metazoa</taxon>
        <taxon>Spiralia</taxon>
        <taxon>Lophotrochozoa</taxon>
        <taxon>Annelida</taxon>
        <taxon>Polychaeta</taxon>
        <taxon>Sedentaria</taxon>
        <taxon>Canalipalpata</taxon>
        <taxon>Sabellida</taxon>
        <taxon>Siboglinidae</taxon>
        <taxon>Ridgeia</taxon>
    </lineage>
</organism>
<dbReference type="CDD" id="cd08662">
    <property type="entry name" value="M13"/>
    <property type="match status" value="1"/>
</dbReference>
<gene>
    <name evidence="11" type="ORF">NP493_2g15008</name>
</gene>
<evidence type="ECO:0000256" key="6">
    <source>
        <dbReference type="ARBA" id="ARBA00022833"/>
    </source>
</evidence>
<dbReference type="GO" id="GO:0016485">
    <property type="term" value="P:protein processing"/>
    <property type="evidence" value="ECO:0007669"/>
    <property type="project" value="TreeGrafter"/>
</dbReference>
<dbReference type="Gene3D" id="1.10.1380.10">
    <property type="entry name" value="Neutral endopeptidase , domain2"/>
    <property type="match status" value="1"/>
</dbReference>
<evidence type="ECO:0008006" key="13">
    <source>
        <dbReference type="Google" id="ProtNLM"/>
    </source>
</evidence>
<keyword evidence="8" id="KW-0812">Transmembrane</keyword>